<dbReference type="Proteomes" id="UP000504609">
    <property type="component" value="Unplaced"/>
</dbReference>
<evidence type="ECO:0000256" key="4">
    <source>
        <dbReference type="PROSITE-ProRule" id="PRU00175"/>
    </source>
</evidence>
<dbReference type="GO" id="GO:0008270">
    <property type="term" value="F:zinc ion binding"/>
    <property type="evidence" value="ECO:0007669"/>
    <property type="project" value="UniProtKB-KW"/>
</dbReference>
<keyword evidence="1" id="KW-0479">Metal-binding</keyword>
<dbReference type="InterPro" id="IPR001841">
    <property type="entry name" value="Znf_RING"/>
</dbReference>
<dbReference type="Gene3D" id="3.30.40.10">
    <property type="entry name" value="Zinc/RING finger domain, C3HC4 (zinc finger)"/>
    <property type="match status" value="1"/>
</dbReference>
<feature type="domain" description="RING-type" evidence="5">
    <location>
        <begin position="89"/>
        <end position="132"/>
    </location>
</feature>
<dbReference type="PROSITE" id="PS50089">
    <property type="entry name" value="ZF_RING_2"/>
    <property type="match status" value="1"/>
</dbReference>
<dbReference type="GO" id="GO:0061630">
    <property type="term" value="F:ubiquitin protein ligase activity"/>
    <property type="evidence" value="ECO:0007669"/>
    <property type="project" value="TreeGrafter"/>
</dbReference>
<dbReference type="SMART" id="SM00184">
    <property type="entry name" value="RING"/>
    <property type="match status" value="1"/>
</dbReference>
<dbReference type="InterPro" id="IPR013083">
    <property type="entry name" value="Znf_RING/FYVE/PHD"/>
</dbReference>
<keyword evidence="3" id="KW-0862">Zinc</keyword>
<evidence type="ECO:0000259" key="5">
    <source>
        <dbReference type="PROSITE" id="PS50089"/>
    </source>
</evidence>
<dbReference type="PANTHER" id="PTHR45969">
    <property type="entry name" value="RING ZINC FINGER PROTEIN-RELATED"/>
    <property type="match status" value="1"/>
</dbReference>
<evidence type="ECO:0000256" key="3">
    <source>
        <dbReference type="ARBA" id="ARBA00022833"/>
    </source>
</evidence>
<dbReference type="KEGG" id="cmos:111464396"/>
<evidence type="ECO:0000256" key="1">
    <source>
        <dbReference type="ARBA" id="ARBA00022723"/>
    </source>
</evidence>
<proteinExistence type="predicted"/>
<dbReference type="Pfam" id="PF13639">
    <property type="entry name" value="zf-RING_2"/>
    <property type="match status" value="1"/>
</dbReference>
<dbReference type="RefSeq" id="XP_022964361.1">
    <property type="nucleotide sequence ID" value="XM_023108593.1"/>
</dbReference>
<keyword evidence="6" id="KW-1185">Reference proteome</keyword>
<evidence type="ECO:0000256" key="2">
    <source>
        <dbReference type="ARBA" id="ARBA00022771"/>
    </source>
</evidence>
<dbReference type="PANTHER" id="PTHR45969:SF10">
    <property type="entry name" value="BRASSINOSTEROID-RESPONSIVE RING PROTEIN 1"/>
    <property type="match status" value="1"/>
</dbReference>
<dbReference type="GO" id="GO:0016567">
    <property type="term" value="P:protein ubiquitination"/>
    <property type="evidence" value="ECO:0007669"/>
    <property type="project" value="TreeGrafter"/>
</dbReference>
<protein>
    <submittedName>
        <fullName evidence="7">E3 ubiquitin-protein ligase RHA1B-like</fullName>
    </submittedName>
</protein>
<keyword evidence="2 4" id="KW-0863">Zinc-finger</keyword>
<accession>A0A6J1HIP9</accession>
<dbReference type="FunFam" id="3.30.40.10:FF:000497">
    <property type="entry name" value="RING-H2 finger protein ATL73"/>
    <property type="match status" value="1"/>
</dbReference>
<sequence>MGFPVGCTEVFFPTIFLHLLSLLDLLKRLILYLFRLLGLPEFLYSDAAISREGGIPLNPPASAVVLREFLPVVKFSDVPQAAEAAAESCAVCLYEFEGAEEIRWLTNCKHIFHRGCVDRWMDHDQKTCPLCRTPFVPDGMMDEFNQRLWAASGIAEFDSEFNSVLG</sequence>
<name>A0A6J1HIP9_CUCMO</name>
<dbReference type="AlphaFoldDB" id="A0A6J1HIP9"/>
<dbReference type="SUPFAM" id="SSF57850">
    <property type="entry name" value="RING/U-box"/>
    <property type="match status" value="1"/>
</dbReference>
<evidence type="ECO:0000313" key="7">
    <source>
        <dbReference type="RefSeq" id="XP_022964361.1"/>
    </source>
</evidence>
<gene>
    <name evidence="7" type="primary">LOC111464396</name>
</gene>
<dbReference type="GeneID" id="111464396"/>
<organism evidence="6 7">
    <name type="scientific">Cucurbita moschata</name>
    <name type="common">Winter crookneck squash</name>
    <name type="synonym">Cucurbita pepo var. moschata</name>
    <dbReference type="NCBI Taxonomy" id="3662"/>
    <lineage>
        <taxon>Eukaryota</taxon>
        <taxon>Viridiplantae</taxon>
        <taxon>Streptophyta</taxon>
        <taxon>Embryophyta</taxon>
        <taxon>Tracheophyta</taxon>
        <taxon>Spermatophyta</taxon>
        <taxon>Magnoliopsida</taxon>
        <taxon>eudicotyledons</taxon>
        <taxon>Gunneridae</taxon>
        <taxon>Pentapetalae</taxon>
        <taxon>rosids</taxon>
        <taxon>fabids</taxon>
        <taxon>Cucurbitales</taxon>
        <taxon>Cucurbitaceae</taxon>
        <taxon>Cucurbiteae</taxon>
        <taxon>Cucurbita</taxon>
    </lineage>
</organism>
<evidence type="ECO:0000313" key="6">
    <source>
        <dbReference type="Proteomes" id="UP000504609"/>
    </source>
</evidence>
<reference evidence="7" key="1">
    <citation type="submission" date="2025-08" db="UniProtKB">
        <authorList>
            <consortium name="RefSeq"/>
        </authorList>
    </citation>
    <scope>IDENTIFICATION</scope>
    <source>
        <tissue evidence="7">Young leaves</tissue>
    </source>
</reference>